<dbReference type="AlphaFoldDB" id="A0A6C0LED3"/>
<name>A0A6C0LED3_9ZZZZ</name>
<reference evidence="1" key="1">
    <citation type="journal article" date="2020" name="Nature">
        <title>Giant virus diversity and host interactions through global metagenomics.</title>
        <authorList>
            <person name="Schulz F."/>
            <person name="Roux S."/>
            <person name="Paez-Espino D."/>
            <person name="Jungbluth S."/>
            <person name="Walsh D.A."/>
            <person name="Denef V.J."/>
            <person name="McMahon K.D."/>
            <person name="Konstantinidis K.T."/>
            <person name="Eloe-Fadrosh E.A."/>
            <person name="Kyrpides N.C."/>
            <person name="Woyke T."/>
        </authorList>
    </citation>
    <scope>NUCLEOTIDE SEQUENCE</scope>
    <source>
        <strain evidence="1">GVMAG-M-3300027791-30</strain>
    </source>
</reference>
<evidence type="ECO:0000313" key="1">
    <source>
        <dbReference type="EMBL" id="QHU28740.1"/>
    </source>
</evidence>
<organism evidence="1">
    <name type="scientific">viral metagenome</name>
    <dbReference type="NCBI Taxonomy" id="1070528"/>
    <lineage>
        <taxon>unclassified sequences</taxon>
        <taxon>metagenomes</taxon>
        <taxon>organismal metagenomes</taxon>
    </lineage>
</organism>
<proteinExistence type="predicted"/>
<dbReference type="EMBL" id="MN740474">
    <property type="protein sequence ID" value="QHU28740.1"/>
    <property type="molecule type" value="Genomic_DNA"/>
</dbReference>
<sequence>MTSEDNNLHERLLSLENEVRNLKMGTSVSEQKTKKEKKPRAPTEYNKFVSVYINEQKEKLGSDFNHKVAFADAAKKWNEKKESKKEEKTE</sequence>
<accession>A0A6C0LED3</accession>
<protein>
    <submittedName>
        <fullName evidence="1">Uncharacterized protein</fullName>
    </submittedName>
</protein>